<dbReference type="PANTHER" id="PTHR45763:SF46">
    <property type="entry name" value="AB HYDROLASE-1 DOMAIN-CONTAINING PROTEIN"/>
    <property type="match status" value="1"/>
</dbReference>
<feature type="domain" description="AB hydrolase-1" evidence="1">
    <location>
        <begin position="33"/>
        <end position="278"/>
    </location>
</feature>
<evidence type="ECO:0000259" key="1">
    <source>
        <dbReference type="Pfam" id="PF00561"/>
    </source>
</evidence>
<dbReference type="EMBL" id="RPOK01000002">
    <property type="protein sequence ID" value="RPJ67381.1"/>
    <property type="molecule type" value="Genomic_DNA"/>
</dbReference>
<reference evidence="2 3" key="1">
    <citation type="submission" date="2018-11" db="EMBL/GenBank/DDBJ databases">
        <authorList>
            <person name="Ye M.-Q."/>
            <person name="Du Z.-J."/>
        </authorList>
    </citation>
    <scope>NUCLEOTIDE SEQUENCE [LARGE SCALE GENOMIC DNA]</scope>
    <source>
        <strain evidence="2 3">U0105</strain>
    </source>
</reference>
<sequence length="298" mass="33755">MNWRSILKVEPTTLFIRGKRVCYLDIGPEKGRPIFYFHGTPSSRIEVQLFINHAKTLNVRVIACDRPGYGTSDFNTNWTFLEWANVIKEIADHLDINKFGILGYSGGGAAALACSIQFSERITFLGLLCAFAPVGTYQASSQLNRVDRFFANIARKFPSTLKVAFLPISVLFKRFPNLMIEILKLCVSVSDREMLDNENFARVLIDSQQEAFSNGTTGAAREALLQYTDWGFNLSDVNNTVDMWFGTHDVFVDCLMSKHIMSNLKQVSTYTLNGKGHFHLDVFEEILKIFVNKHDRNG</sequence>
<gene>
    <name evidence="2" type="ORF">DRW07_07610</name>
</gene>
<evidence type="ECO:0000313" key="3">
    <source>
        <dbReference type="Proteomes" id="UP000275281"/>
    </source>
</evidence>
<dbReference type="PRINTS" id="PR00111">
    <property type="entry name" value="ABHYDROLASE"/>
</dbReference>
<dbReference type="OrthoDB" id="9779853at2"/>
<dbReference type="Pfam" id="PF00561">
    <property type="entry name" value="Abhydrolase_1"/>
    <property type="match status" value="1"/>
</dbReference>
<comment type="caution">
    <text evidence="2">The sequence shown here is derived from an EMBL/GenBank/DDBJ whole genome shotgun (WGS) entry which is preliminary data.</text>
</comment>
<dbReference type="Proteomes" id="UP000275281">
    <property type="component" value="Unassembled WGS sequence"/>
</dbReference>
<evidence type="ECO:0000313" key="2">
    <source>
        <dbReference type="EMBL" id="RPJ67381.1"/>
    </source>
</evidence>
<accession>A0A3N5YNU1</accession>
<keyword evidence="3" id="KW-1185">Reference proteome</keyword>
<keyword evidence="2" id="KW-0378">Hydrolase</keyword>
<dbReference type="AlphaFoldDB" id="A0A3N5YNU1"/>
<dbReference type="SUPFAM" id="SSF53474">
    <property type="entry name" value="alpha/beta-Hydrolases"/>
    <property type="match status" value="1"/>
</dbReference>
<dbReference type="GO" id="GO:0016787">
    <property type="term" value="F:hydrolase activity"/>
    <property type="evidence" value="ECO:0007669"/>
    <property type="project" value="UniProtKB-KW"/>
</dbReference>
<dbReference type="InterPro" id="IPR000073">
    <property type="entry name" value="AB_hydrolase_1"/>
</dbReference>
<organism evidence="2 3">
    <name type="scientific">Alteromonas sediminis</name>
    <dbReference type="NCBI Taxonomy" id="2259342"/>
    <lineage>
        <taxon>Bacteria</taxon>
        <taxon>Pseudomonadati</taxon>
        <taxon>Pseudomonadota</taxon>
        <taxon>Gammaproteobacteria</taxon>
        <taxon>Alteromonadales</taxon>
        <taxon>Alteromonadaceae</taxon>
        <taxon>Alteromonas/Salinimonas group</taxon>
        <taxon>Alteromonas</taxon>
    </lineage>
</organism>
<dbReference type="InterPro" id="IPR029058">
    <property type="entry name" value="AB_hydrolase_fold"/>
</dbReference>
<protein>
    <submittedName>
        <fullName evidence="2">Alpha/beta hydrolase</fullName>
    </submittedName>
</protein>
<name>A0A3N5YNU1_9ALTE</name>
<dbReference type="Gene3D" id="3.40.50.1820">
    <property type="entry name" value="alpha/beta hydrolase"/>
    <property type="match status" value="1"/>
</dbReference>
<proteinExistence type="predicted"/>
<dbReference type="PANTHER" id="PTHR45763">
    <property type="entry name" value="HYDROLASE, ALPHA/BETA FOLD FAMILY PROTEIN, EXPRESSED-RELATED"/>
    <property type="match status" value="1"/>
</dbReference>